<dbReference type="SMART" id="SM00332">
    <property type="entry name" value="PP2Cc"/>
    <property type="match status" value="1"/>
</dbReference>
<dbReference type="RefSeq" id="WP_126642794.1">
    <property type="nucleotide sequence ID" value="NZ_BIFH01000046.1"/>
</dbReference>
<dbReference type="Proteomes" id="UP000286931">
    <property type="component" value="Unassembled WGS sequence"/>
</dbReference>
<dbReference type="PANTHER" id="PTHR47992">
    <property type="entry name" value="PROTEIN PHOSPHATASE"/>
    <property type="match status" value="1"/>
</dbReference>
<dbReference type="InterPro" id="IPR036457">
    <property type="entry name" value="PPM-type-like_dom_sf"/>
</dbReference>
<reference evidence="3 4" key="1">
    <citation type="submission" date="2018-12" db="EMBL/GenBank/DDBJ databases">
        <title>Draft genome sequence of Embleya hyalina NBRC 13850T.</title>
        <authorList>
            <person name="Komaki H."/>
            <person name="Hosoyama A."/>
            <person name="Kimura A."/>
            <person name="Ichikawa N."/>
            <person name="Tamura T."/>
        </authorList>
    </citation>
    <scope>NUCLEOTIDE SEQUENCE [LARGE SCALE GENOMIC DNA]</scope>
    <source>
        <strain evidence="3 4">NBRC 13850</strain>
    </source>
</reference>
<organism evidence="3 4">
    <name type="scientific">Embleya hyalina</name>
    <dbReference type="NCBI Taxonomy" id="516124"/>
    <lineage>
        <taxon>Bacteria</taxon>
        <taxon>Bacillati</taxon>
        <taxon>Actinomycetota</taxon>
        <taxon>Actinomycetes</taxon>
        <taxon>Kitasatosporales</taxon>
        <taxon>Streptomycetaceae</taxon>
        <taxon>Embleya</taxon>
    </lineage>
</organism>
<feature type="region of interest" description="Disordered" evidence="1">
    <location>
        <begin position="1"/>
        <end position="337"/>
    </location>
</feature>
<dbReference type="OrthoDB" id="9801841at2"/>
<dbReference type="PROSITE" id="PS51746">
    <property type="entry name" value="PPM_2"/>
    <property type="match status" value="1"/>
</dbReference>
<dbReference type="Gene3D" id="3.60.40.10">
    <property type="entry name" value="PPM-type phosphatase domain"/>
    <property type="match status" value="1"/>
</dbReference>
<feature type="compositionally biased region" description="Basic and acidic residues" evidence="1">
    <location>
        <begin position="22"/>
        <end position="36"/>
    </location>
</feature>
<protein>
    <submittedName>
        <fullName evidence="3">Protein phosphatase</fullName>
    </submittedName>
</protein>
<feature type="compositionally biased region" description="Basic and acidic residues" evidence="1">
    <location>
        <begin position="94"/>
        <end position="114"/>
    </location>
</feature>
<feature type="compositionally biased region" description="Basic and acidic residues" evidence="1">
    <location>
        <begin position="543"/>
        <end position="555"/>
    </location>
</feature>
<evidence type="ECO:0000256" key="1">
    <source>
        <dbReference type="SAM" id="MobiDB-lite"/>
    </source>
</evidence>
<dbReference type="Pfam" id="PF13672">
    <property type="entry name" value="PP2C_2"/>
    <property type="match status" value="1"/>
</dbReference>
<sequence length="573" mass="59851">MRGRGDSGRETTVPARGGFPERTLRQDELRAERPAAVDDDIFGDLYLDFEDAPTRAPVEPPAAPEPAAEPAVEARAPRGFDDTFAAGTDDPADPADRPEFDHDADPARRPDPDHAPTAVGEPDGAARAASPWDRAPRPAETVGAGGQDAAPDPVPHTVTPPAVRSESRAEAVPPPPTIAAAGSTDTTLAAAHAVPPLPTVPPMPTAPPRVPEPPYAPEAARVPQTPYAPEAARGPETPHAPEEAPTPESRTELLPVAVPVDEAAEGAAEEPDELDVPTTSRSDSLRRAEATEEEIRARSGPPLGVQASAWSTSSHPGRRRAARRERRGLGPELTARDNDDRYAATGEVFIVADGLGGHPAGWYAADVAVRTLVSELAAADLAAGWSDRLGAAIAVADLAVRRHGVAQYEGMRTTVVAAVLQHGRLHLAGCGDSVCWLVRGGRAFRLTEQGNAAEFGRPWLLTSTPLGGSQAPEPELQRIELHPGDRVVLATDGVGHLPDETVADLVHGDPFHAATTLTRTAVESGDDDATAVVVECDALPVPEGHRSGADPREQSEDASGTPGALRSDGGTAW</sequence>
<gene>
    <name evidence="3" type="ORF">EHYA_08881</name>
</gene>
<dbReference type="EMBL" id="BIFH01000046">
    <property type="protein sequence ID" value="GCE01124.1"/>
    <property type="molecule type" value="Genomic_DNA"/>
</dbReference>
<dbReference type="InterPro" id="IPR015655">
    <property type="entry name" value="PP2C"/>
</dbReference>
<evidence type="ECO:0000313" key="4">
    <source>
        <dbReference type="Proteomes" id="UP000286931"/>
    </source>
</evidence>
<evidence type="ECO:0000313" key="3">
    <source>
        <dbReference type="EMBL" id="GCE01124.1"/>
    </source>
</evidence>
<keyword evidence="4" id="KW-1185">Reference proteome</keyword>
<proteinExistence type="predicted"/>
<feature type="compositionally biased region" description="Basic and acidic residues" evidence="1">
    <location>
        <begin position="283"/>
        <end position="297"/>
    </location>
</feature>
<dbReference type="GO" id="GO:0004722">
    <property type="term" value="F:protein serine/threonine phosphatase activity"/>
    <property type="evidence" value="ECO:0007669"/>
    <property type="project" value="InterPro"/>
</dbReference>
<feature type="domain" description="PPM-type phosphatase" evidence="2">
    <location>
        <begin position="320"/>
        <end position="536"/>
    </location>
</feature>
<feature type="compositionally biased region" description="Pro residues" evidence="1">
    <location>
        <begin position="195"/>
        <end position="216"/>
    </location>
</feature>
<dbReference type="CDD" id="cd00143">
    <property type="entry name" value="PP2Cc"/>
    <property type="match status" value="1"/>
</dbReference>
<evidence type="ECO:0000259" key="2">
    <source>
        <dbReference type="PROSITE" id="PS51746"/>
    </source>
</evidence>
<feature type="compositionally biased region" description="Acidic residues" evidence="1">
    <location>
        <begin position="262"/>
        <end position="275"/>
    </location>
</feature>
<dbReference type="SMART" id="SM00331">
    <property type="entry name" value="PP2C_SIG"/>
    <property type="match status" value="1"/>
</dbReference>
<accession>A0A401Z2P2</accession>
<name>A0A401Z2P2_9ACTN</name>
<feature type="compositionally biased region" description="Basic residues" evidence="1">
    <location>
        <begin position="316"/>
        <end position="326"/>
    </location>
</feature>
<dbReference type="InterPro" id="IPR001932">
    <property type="entry name" value="PPM-type_phosphatase-like_dom"/>
</dbReference>
<comment type="caution">
    <text evidence="3">The sequence shown here is derived from an EMBL/GenBank/DDBJ whole genome shotgun (WGS) entry which is preliminary data.</text>
</comment>
<feature type="compositionally biased region" description="Low complexity" evidence="1">
    <location>
        <begin position="65"/>
        <end position="74"/>
    </location>
</feature>
<feature type="compositionally biased region" description="Acidic residues" evidence="1">
    <location>
        <begin position="37"/>
        <end position="51"/>
    </location>
</feature>
<dbReference type="AlphaFoldDB" id="A0A401Z2P2"/>
<dbReference type="SUPFAM" id="SSF81606">
    <property type="entry name" value="PP2C-like"/>
    <property type="match status" value="1"/>
</dbReference>
<feature type="region of interest" description="Disordered" evidence="1">
    <location>
        <begin position="540"/>
        <end position="573"/>
    </location>
</feature>